<name>A0A4U3MLW7_9ACTN</name>
<protein>
    <recommendedName>
        <fullName evidence="2">Type VII secretion system protein EssD-like domain-containing protein</fullName>
    </recommendedName>
</protein>
<dbReference type="Pfam" id="PF13930">
    <property type="entry name" value="Endonuclea_NS_2"/>
    <property type="match status" value="1"/>
</dbReference>
<sequence>MADPVKVAEPTQAASGPVAEPARAPSGGGLLDLQRTAGNWVAGKVTAAVGPTEILGKLASAVVHLFVQQLKGDAPQQRIAAAAMRGFAGTLAKEVTVDRVVGGLTELAQPKHAAQFAVAFEAGLGFGFVSPVTDLFGIVVLAEQLQRMTTDLGRAALEHPDELIAEALALRTAFLDFLATTKGRLTAAELMKHIDEASAAAEAAAATAGSKAAHAMIGHFSGKEEDAEVKIPAGPAAQLEHLAVETRKKLTSTQWSRMGYNVGYDTGALVSNALLIAFSLGAGEAVALIGAKLGQLGGLLARAGSLVEKLGAAIGAIDTLVGAVVSKPMKWLEPIMKPFFQLLERLQTFLRKILGLAEKGATKAATTAVKKTAAKAPVRKRVATGEPPAKVRVAEKPPEPAVRTRVAEPTPDSAVAHVPESTPTPLKKRAASPAVATTAPPKPPQKAKSLVPKAPTPAKTPKTPKAPKSPKPPPKKTPGGPTVVEKVGAEDGFHPRLDPDPQFYGGSAHRHVVDQYDRPLMAEGWLRPDTAARHADQQWLAEQMSGQLGGTEASHLLASRFGGSGRIFNLAPLPRALNQGEIKLLENALASEMAAGRRVYVQAYTNYAGTGLVPSSVEYRVFVDHQGAPRQVFDMVVYASH</sequence>
<feature type="region of interest" description="Disordered" evidence="1">
    <location>
        <begin position="365"/>
        <end position="486"/>
    </location>
</feature>
<evidence type="ECO:0000313" key="3">
    <source>
        <dbReference type="EMBL" id="TKK89564.1"/>
    </source>
</evidence>
<feature type="compositionally biased region" description="Pro residues" evidence="1">
    <location>
        <begin position="467"/>
        <end position="476"/>
    </location>
</feature>
<organism evidence="3 4">
    <name type="scientific">Herbidospora galbida</name>
    <dbReference type="NCBI Taxonomy" id="2575442"/>
    <lineage>
        <taxon>Bacteria</taxon>
        <taxon>Bacillati</taxon>
        <taxon>Actinomycetota</taxon>
        <taxon>Actinomycetes</taxon>
        <taxon>Streptosporangiales</taxon>
        <taxon>Streptosporangiaceae</taxon>
        <taxon>Herbidospora</taxon>
    </lineage>
</organism>
<gene>
    <name evidence="3" type="ORF">FDA94_09240</name>
</gene>
<dbReference type="EMBL" id="SZQA01000006">
    <property type="protein sequence ID" value="TKK89564.1"/>
    <property type="molecule type" value="Genomic_DNA"/>
</dbReference>
<feature type="domain" description="Type VII secretion system protein EssD-like" evidence="2">
    <location>
        <begin position="512"/>
        <end position="618"/>
    </location>
</feature>
<feature type="compositionally biased region" description="Low complexity" evidence="1">
    <location>
        <begin position="365"/>
        <end position="376"/>
    </location>
</feature>
<dbReference type="RefSeq" id="WP_137246622.1">
    <property type="nucleotide sequence ID" value="NZ_SZQA01000006.1"/>
</dbReference>
<dbReference type="Proteomes" id="UP000308705">
    <property type="component" value="Unassembled WGS sequence"/>
</dbReference>
<evidence type="ECO:0000256" key="1">
    <source>
        <dbReference type="SAM" id="MobiDB-lite"/>
    </source>
</evidence>
<evidence type="ECO:0000313" key="4">
    <source>
        <dbReference type="Proteomes" id="UP000308705"/>
    </source>
</evidence>
<reference evidence="3 4" key="1">
    <citation type="submission" date="2019-04" db="EMBL/GenBank/DDBJ databases">
        <title>Herbidospora sp. NEAU-GS14.nov., a novel actinomycete isolated from soil.</title>
        <authorList>
            <person name="Han L."/>
        </authorList>
    </citation>
    <scope>NUCLEOTIDE SEQUENCE [LARGE SCALE GENOMIC DNA]</scope>
    <source>
        <strain evidence="3 4">NEAU-GS14</strain>
    </source>
</reference>
<dbReference type="AlphaFoldDB" id="A0A4U3MLW7"/>
<comment type="caution">
    <text evidence="3">The sequence shown here is derived from an EMBL/GenBank/DDBJ whole genome shotgun (WGS) entry which is preliminary data.</text>
</comment>
<evidence type="ECO:0000259" key="2">
    <source>
        <dbReference type="Pfam" id="PF13930"/>
    </source>
</evidence>
<keyword evidence="4" id="KW-1185">Reference proteome</keyword>
<feature type="region of interest" description="Disordered" evidence="1">
    <location>
        <begin position="1"/>
        <end position="29"/>
    </location>
</feature>
<dbReference type="InterPro" id="IPR044927">
    <property type="entry name" value="Endonuclea_NS_2"/>
</dbReference>
<proteinExistence type="predicted"/>
<feature type="compositionally biased region" description="Low complexity" evidence="1">
    <location>
        <begin position="446"/>
        <end position="463"/>
    </location>
</feature>
<dbReference type="OrthoDB" id="3538517at2"/>
<accession>A0A4U3MLW7</accession>
<dbReference type="Gene3D" id="3.40.570.10">
    <property type="entry name" value="Extracellular Endonuclease, subunit A"/>
    <property type="match status" value="1"/>
</dbReference>
<dbReference type="InterPro" id="IPR044929">
    <property type="entry name" value="DNA/RNA_non-sp_Endonuclease_sf"/>
</dbReference>